<evidence type="ECO:0000256" key="3">
    <source>
        <dbReference type="ARBA" id="ARBA00022692"/>
    </source>
</evidence>
<feature type="transmembrane region" description="Helical" evidence="6">
    <location>
        <begin position="103"/>
        <end position="125"/>
    </location>
</feature>
<dbReference type="OMA" id="TEDHYIA"/>
<evidence type="ECO:0000256" key="4">
    <source>
        <dbReference type="ARBA" id="ARBA00022989"/>
    </source>
</evidence>
<dbReference type="EMBL" id="BX284605">
    <property type="protein sequence ID" value="CAB03325.1"/>
    <property type="molecule type" value="Genomic_DNA"/>
</dbReference>
<dbReference type="InParanoid" id="P92019"/>
<dbReference type="FunCoup" id="P92019">
    <property type="interactions" value="3"/>
</dbReference>
<dbReference type="GeneID" id="188389"/>
<dbReference type="STRING" id="6239.T10G3.2.1"/>
<protein>
    <submittedName>
        <fullName evidence="7">G protein-coupled receptor</fullName>
    </submittedName>
</protein>
<dbReference type="GO" id="GO:0007606">
    <property type="term" value="P:sensory perception of chemical stimulus"/>
    <property type="evidence" value="ECO:0007669"/>
    <property type="project" value="InterPro"/>
</dbReference>
<dbReference type="Bgee" id="WBGene00011693">
    <property type="expression patterns" value="Expressed in larva"/>
</dbReference>
<accession>P92019</accession>
<evidence type="ECO:0000256" key="5">
    <source>
        <dbReference type="ARBA" id="ARBA00023136"/>
    </source>
</evidence>
<gene>
    <name evidence="7" type="ORF">CELE_T10G3.2</name>
    <name evidence="7 9" type="ORF">T10G3.2</name>
</gene>
<dbReference type="UCSC" id="T10G3.2">
    <property type="organism name" value="c. elegans"/>
</dbReference>
<keyword evidence="4 6" id="KW-1133">Transmembrane helix</keyword>
<dbReference type="OrthoDB" id="5834256at2759"/>
<dbReference type="AGR" id="WB:WBGene00011693"/>
<feature type="transmembrane region" description="Helical" evidence="6">
    <location>
        <begin position="56"/>
        <end position="83"/>
    </location>
</feature>
<dbReference type="PhylomeDB" id="P92019"/>
<feature type="transmembrane region" description="Helical" evidence="6">
    <location>
        <begin position="171"/>
        <end position="190"/>
    </location>
</feature>
<dbReference type="InterPro" id="IPR004151">
    <property type="entry name" value="7TM_GPCR_serpentine_rcpt_Sre"/>
</dbReference>
<dbReference type="eggNOG" id="ENOG502RR55">
    <property type="taxonomic scope" value="Eukaryota"/>
</dbReference>
<evidence type="ECO:0000313" key="9">
    <source>
        <dbReference type="WormBase" id="T10G3.2"/>
    </source>
</evidence>
<evidence type="ECO:0000313" key="7">
    <source>
        <dbReference type="EMBL" id="CAB03325.1"/>
    </source>
</evidence>
<keyword evidence="5 6" id="KW-0472">Membrane</keyword>
<dbReference type="GO" id="GO:0016020">
    <property type="term" value="C:membrane"/>
    <property type="evidence" value="ECO:0007669"/>
    <property type="project" value="UniProtKB-SubCell"/>
</dbReference>
<dbReference type="PANTHER" id="PTHR47518:SF8">
    <property type="entry name" value="G PROTEIN-COUPLED RECEPTOR"/>
    <property type="match status" value="1"/>
</dbReference>
<evidence type="ECO:0000313" key="8">
    <source>
        <dbReference type="Proteomes" id="UP000001940"/>
    </source>
</evidence>
<dbReference type="WormBase" id="T10G3.2">
    <property type="protein sequence ID" value="CE13563"/>
    <property type="gene ID" value="WBGene00011693"/>
</dbReference>
<evidence type="ECO:0000256" key="1">
    <source>
        <dbReference type="ARBA" id="ARBA00004141"/>
    </source>
</evidence>
<dbReference type="Pfam" id="PF03125">
    <property type="entry name" value="Sre"/>
    <property type="match status" value="1"/>
</dbReference>
<dbReference type="Proteomes" id="UP000001940">
    <property type="component" value="Chromosome V"/>
</dbReference>
<evidence type="ECO:0000256" key="6">
    <source>
        <dbReference type="SAM" id="Phobius"/>
    </source>
</evidence>
<dbReference type="PaxDb" id="6239-T10G3.2"/>
<feature type="transmembrane region" description="Helical" evidence="6">
    <location>
        <begin position="262"/>
        <end position="283"/>
    </location>
</feature>
<dbReference type="HOGENOM" id="CLU_072668_0_0_1"/>
<proteinExistence type="inferred from homology"/>
<dbReference type="KEGG" id="cel:CELE_T10G3.2"/>
<name>P92019_CAEEL</name>
<keyword evidence="8" id="KW-1185">Reference proteome</keyword>
<sequence length="346" mass="39981">MNRSWEEIFMENCGSERLFLLSIASSVALVPLSSLFFSASVAFYRKRKIFHPMFSFCFFSLLLLYYSSTTFLAIRNITFSFYGENYGKAPRIADHVVINCERFYMAISYFIPPLIAIGIIERIFATAFSRFYEKSRYWMTLGYALVFACILVYIEFANRHVMMATIPTRNIQVLFAIICSWSLILLLFINRSKSKSGRAKSALSERYQVNENLKALRIHIPVVCVDTGIQIMFLCSDIFWNTAQVLNLNYCYDDNIYLHKFVVFRLIGFILQYFIPFIILHRFSQMCCNSLRRRPVRRSHPISPSPGTSPSSVVTIQNVFGMTLSGEANGPAGQEAHFKNLYAQWN</sequence>
<dbReference type="CTD" id="188389"/>
<feature type="transmembrane region" description="Helical" evidence="6">
    <location>
        <begin position="137"/>
        <end position="156"/>
    </location>
</feature>
<keyword evidence="3 6" id="KW-0812">Transmembrane</keyword>
<comment type="subcellular location">
    <subcellularLocation>
        <location evidence="1">Membrane</location>
        <topology evidence="1">Multi-pass membrane protein</topology>
    </subcellularLocation>
</comment>
<dbReference type="RefSeq" id="NP_506344.1">
    <property type="nucleotide sequence ID" value="NM_073943.1"/>
</dbReference>
<keyword evidence="7" id="KW-0675">Receptor</keyword>
<dbReference type="AlphaFoldDB" id="P92019"/>
<dbReference type="InterPro" id="IPR052854">
    <property type="entry name" value="Serpentine_rcpt_epsilon"/>
</dbReference>
<dbReference type="PANTHER" id="PTHR47518">
    <property type="entry name" value="SERPENTINE RECEPTOR CLASS EPSILON-13-RELATED"/>
    <property type="match status" value="1"/>
</dbReference>
<feature type="transmembrane region" description="Helical" evidence="6">
    <location>
        <begin position="20"/>
        <end position="44"/>
    </location>
</feature>
<evidence type="ECO:0000256" key="2">
    <source>
        <dbReference type="ARBA" id="ARBA00006803"/>
    </source>
</evidence>
<organism evidence="7 8">
    <name type="scientific">Caenorhabditis elegans</name>
    <dbReference type="NCBI Taxonomy" id="6239"/>
    <lineage>
        <taxon>Eukaryota</taxon>
        <taxon>Metazoa</taxon>
        <taxon>Ecdysozoa</taxon>
        <taxon>Nematoda</taxon>
        <taxon>Chromadorea</taxon>
        <taxon>Rhabditida</taxon>
        <taxon>Rhabditina</taxon>
        <taxon>Rhabditomorpha</taxon>
        <taxon>Rhabditoidea</taxon>
        <taxon>Rhabditidae</taxon>
        <taxon>Peloderinae</taxon>
        <taxon>Caenorhabditis</taxon>
    </lineage>
</organism>
<reference evidence="7 8" key="1">
    <citation type="journal article" date="1998" name="Science">
        <title>Genome sequence of the nematode C. elegans: a platform for investigating biology.</title>
        <authorList>
            <consortium name="The C. elegans sequencing consortium"/>
            <person name="Sulson J.E."/>
            <person name="Waterston R."/>
        </authorList>
    </citation>
    <scope>NUCLEOTIDE SEQUENCE [LARGE SCALE GENOMIC DNA]</scope>
    <source>
        <strain evidence="7 8">Bristol N2</strain>
    </source>
</reference>
<dbReference type="PIR" id="T24803">
    <property type="entry name" value="T24803"/>
</dbReference>
<comment type="similarity">
    <text evidence="2">Belongs to the nematode receptor-like protein sre family.</text>
</comment>